<accession>A0A1N7JLJ0</accession>
<dbReference type="STRING" id="407234.SAMN05421795_101127"/>
<name>A0A1N7JLJ0_9RHOB</name>
<organism evidence="1 2">
    <name type="scientific">Phaeovulum vinaykumarii</name>
    <dbReference type="NCBI Taxonomy" id="407234"/>
    <lineage>
        <taxon>Bacteria</taxon>
        <taxon>Pseudomonadati</taxon>
        <taxon>Pseudomonadota</taxon>
        <taxon>Alphaproteobacteria</taxon>
        <taxon>Rhodobacterales</taxon>
        <taxon>Paracoccaceae</taxon>
        <taxon>Phaeovulum</taxon>
    </lineage>
</organism>
<dbReference type="Proteomes" id="UP000186098">
    <property type="component" value="Unassembled WGS sequence"/>
</dbReference>
<dbReference type="Pfam" id="PF06228">
    <property type="entry name" value="ChuX_HutX"/>
    <property type="match status" value="1"/>
</dbReference>
<dbReference type="RefSeq" id="WP_076363004.1">
    <property type="nucleotide sequence ID" value="NZ_FTOM01000001.1"/>
</dbReference>
<protein>
    <submittedName>
        <fullName evidence="1">Heme utilization protein HuvX</fullName>
    </submittedName>
</protein>
<evidence type="ECO:0000313" key="1">
    <source>
        <dbReference type="EMBL" id="SIS50126.1"/>
    </source>
</evidence>
<dbReference type="SUPFAM" id="SSF144064">
    <property type="entry name" value="Heme iron utilization protein-like"/>
    <property type="match status" value="1"/>
</dbReference>
<proteinExistence type="predicted"/>
<dbReference type="InterPro" id="IPR053733">
    <property type="entry name" value="Heme_Transport_Util_sf"/>
</dbReference>
<sequence length="173" mass="18251">MVLTRPDTADRILAALAARPGAALEDLAAETGATPLGVLACLPEAEVRALPGTRFVEVMEEITGWGPITLVVNTGDVVLEARGPLPHGKMGQGYYNLHGTPIGGHLRAEACEAIAFVTRALFGTPSRSVQFYSKSGACMFKIYLGRDANRQMLPDQVAAFERAAEIFAAPAAA</sequence>
<dbReference type="PIRSF" id="PIRSF030840">
    <property type="entry name" value="DUF1008"/>
    <property type="match status" value="1"/>
</dbReference>
<dbReference type="EMBL" id="FTOM01000001">
    <property type="protein sequence ID" value="SIS50126.1"/>
    <property type="molecule type" value="Genomic_DNA"/>
</dbReference>
<dbReference type="Gene3D" id="3.40.1570.10">
    <property type="entry name" value="HemS/ChuS/ChuX like domains"/>
    <property type="match status" value="1"/>
</dbReference>
<gene>
    <name evidence="1" type="ORF">SAMN05421795_101127</name>
</gene>
<evidence type="ECO:0000313" key="2">
    <source>
        <dbReference type="Proteomes" id="UP000186098"/>
    </source>
</evidence>
<dbReference type="NCBIfam" id="TIGR04108">
    <property type="entry name" value="HutX"/>
    <property type="match status" value="1"/>
</dbReference>
<dbReference type="CDD" id="cd16829">
    <property type="entry name" value="ChuX_HutX-like"/>
    <property type="match status" value="1"/>
</dbReference>
<keyword evidence="2" id="KW-1185">Reference proteome</keyword>
<dbReference type="InterPro" id="IPR010413">
    <property type="entry name" value="HutX-like"/>
</dbReference>
<reference evidence="2" key="1">
    <citation type="submission" date="2017-01" db="EMBL/GenBank/DDBJ databases">
        <authorList>
            <person name="Varghese N."/>
            <person name="Submissions S."/>
        </authorList>
    </citation>
    <scope>NUCLEOTIDE SEQUENCE [LARGE SCALE GENOMIC DNA]</scope>
    <source>
        <strain evidence="2">DSM 18714</strain>
    </source>
</reference>
<dbReference type="OrthoDB" id="8781266at2"/>
<dbReference type="AlphaFoldDB" id="A0A1N7JLJ0"/>